<protein>
    <submittedName>
        <fullName evidence="3">Uncharacterized protein</fullName>
    </submittedName>
</protein>
<reference evidence="3" key="1">
    <citation type="submission" date="2022-11" db="UniProtKB">
        <authorList>
            <consortium name="WormBaseParasite"/>
        </authorList>
    </citation>
    <scope>IDENTIFICATION</scope>
</reference>
<name>A0A914WXQ2_9BILA</name>
<sequence>MAAQKRQIIVGNSDSYTRATRHPTPAVDQQESDSNWLRLRARMRAAPPMTCVHRVTSIRNANHITAEVISRDACDKQRPTDRRFLARLTSQVNERSVVSQVSQSGSAATEWSRAAHRTAPGKLPRPCRREAPTFVYNHRDRTSAGHVCSPVCKQTRRRLADRSQASSSARRSANWQTTLPSLPAAQASVRHRVRRGRLGLLRTRNASRRQLSLAETTTNWSTKRPPSPPPQHSLSPLLELPRAHNI</sequence>
<dbReference type="WBParaSite" id="PSAMB.scaffold54size92479.g1338.t1">
    <property type="protein sequence ID" value="PSAMB.scaffold54size92479.g1338.t1"/>
    <property type="gene ID" value="PSAMB.scaffold54size92479.g1338"/>
</dbReference>
<proteinExistence type="predicted"/>
<organism evidence="2 3">
    <name type="scientific">Plectus sambesii</name>
    <dbReference type="NCBI Taxonomy" id="2011161"/>
    <lineage>
        <taxon>Eukaryota</taxon>
        <taxon>Metazoa</taxon>
        <taxon>Ecdysozoa</taxon>
        <taxon>Nematoda</taxon>
        <taxon>Chromadorea</taxon>
        <taxon>Plectida</taxon>
        <taxon>Plectina</taxon>
        <taxon>Plectoidea</taxon>
        <taxon>Plectidae</taxon>
        <taxon>Plectus</taxon>
    </lineage>
</organism>
<evidence type="ECO:0000256" key="1">
    <source>
        <dbReference type="SAM" id="MobiDB-lite"/>
    </source>
</evidence>
<evidence type="ECO:0000313" key="3">
    <source>
        <dbReference type="WBParaSite" id="PSAMB.scaffold54size92479.g1338.t1"/>
    </source>
</evidence>
<feature type="compositionally biased region" description="Low complexity" evidence="1">
    <location>
        <begin position="162"/>
        <end position="173"/>
    </location>
</feature>
<dbReference type="Proteomes" id="UP000887566">
    <property type="component" value="Unplaced"/>
</dbReference>
<feature type="region of interest" description="Disordered" evidence="1">
    <location>
        <begin position="107"/>
        <end position="126"/>
    </location>
</feature>
<feature type="region of interest" description="Disordered" evidence="1">
    <location>
        <begin position="201"/>
        <end position="246"/>
    </location>
</feature>
<feature type="compositionally biased region" description="Polar residues" evidence="1">
    <location>
        <begin position="208"/>
        <end position="224"/>
    </location>
</feature>
<evidence type="ECO:0000313" key="2">
    <source>
        <dbReference type="Proteomes" id="UP000887566"/>
    </source>
</evidence>
<accession>A0A914WXQ2</accession>
<keyword evidence="2" id="KW-1185">Reference proteome</keyword>
<feature type="region of interest" description="Disordered" evidence="1">
    <location>
        <begin position="156"/>
        <end position="183"/>
    </location>
</feature>
<dbReference type="AlphaFoldDB" id="A0A914WXQ2"/>
<feature type="region of interest" description="Disordered" evidence="1">
    <location>
        <begin position="1"/>
        <end position="33"/>
    </location>
</feature>